<dbReference type="AlphaFoldDB" id="A0AAD4EPX3"/>
<evidence type="ECO:0000256" key="1">
    <source>
        <dbReference type="SAM" id="SignalP"/>
    </source>
</evidence>
<organism evidence="2 3">
    <name type="scientific">Suillus fuscotomentosus</name>
    <dbReference type="NCBI Taxonomy" id="1912939"/>
    <lineage>
        <taxon>Eukaryota</taxon>
        <taxon>Fungi</taxon>
        <taxon>Dikarya</taxon>
        <taxon>Basidiomycota</taxon>
        <taxon>Agaricomycotina</taxon>
        <taxon>Agaricomycetes</taxon>
        <taxon>Agaricomycetidae</taxon>
        <taxon>Boletales</taxon>
        <taxon>Suillineae</taxon>
        <taxon>Suillaceae</taxon>
        <taxon>Suillus</taxon>
    </lineage>
</organism>
<dbReference type="PROSITE" id="PS51257">
    <property type="entry name" value="PROKAR_LIPOPROTEIN"/>
    <property type="match status" value="1"/>
</dbReference>
<keyword evidence="1" id="KW-0732">Signal</keyword>
<accession>A0AAD4EPX3</accession>
<dbReference type="Proteomes" id="UP001195769">
    <property type="component" value="Unassembled WGS sequence"/>
</dbReference>
<dbReference type="EMBL" id="JABBWK010000001">
    <property type="protein sequence ID" value="KAG1908554.1"/>
    <property type="molecule type" value="Genomic_DNA"/>
</dbReference>
<evidence type="ECO:0008006" key="4">
    <source>
        <dbReference type="Google" id="ProtNLM"/>
    </source>
</evidence>
<gene>
    <name evidence="2" type="ORF">F5891DRAFT_993776</name>
</gene>
<dbReference type="RefSeq" id="XP_041234129.1">
    <property type="nucleotide sequence ID" value="XM_041378264.1"/>
</dbReference>
<proteinExistence type="predicted"/>
<feature type="signal peptide" evidence="1">
    <location>
        <begin position="1"/>
        <end position="29"/>
    </location>
</feature>
<evidence type="ECO:0000313" key="3">
    <source>
        <dbReference type="Proteomes" id="UP001195769"/>
    </source>
</evidence>
<dbReference type="GeneID" id="64672562"/>
<name>A0AAD4EPX3_9AGAM</name>
<feature type="chain" id="PRO_5042004607" description="Secreted protein" evidence="1">
    <location>
        <begin position="30"/>
        <end position="96"/>
    </location>
</feature>
<sequence length="96" mass="10563">MLPMIIKLRGLSLYCRCCILHCLLCAMAACKVPCRITRVLGERCCPLHAVAHTTSDYPLRTYVHGFCDFSLSTVAVAVRALSCSQVVCGLMAGRLW</sequence>
<protein>
    <recommendedName>
        <fullName evidence="4">Secreted protein</fullName>
    </recommendedName>
</protein>
<evidence type="ECO:0000313" key="2">
    <source>
        <dbReference type="EMBL" id="KAG1908554.1"/>
    </source>
</evidence>
<comment type="caution">
    <text evidence="2">The sequence shown here is derived from an EMBL/GenBank/DDBJ whole genome shotgun (WGS) entry which is preliminary data.</text>
</comment>
<keyword evidence="3" id="KW-1185">Reference proteome</keyword>
<reference evidence="2" key="1">
    <citation type="journal article" date="2020" name="New Phytol.">
        <title>Comparative genomics reveals dynamic genome evolution in host specialist ectomycorrhizal fungi.</title>
        <authorList>
            <person name="Lofgren L.A."/>
            <person name="Nguyen N.H."/>
            <person name="Vilgalys R."/>
            <person name="Ruytinx J."/>
            <person name="Liao H.L."/>
            <person name="Branco S."/>
            <person name="Kuo A."/>
            <person name="LaButti K."/>
            <person name="Lipzen A."/>
            <person name="Andreopoulos W."/>
            <person name="Pangilinan J."/>
            <person name="Riley R."/>
            <person name="Hundley H."/>
            <person name="Na H."/>
            <person name="Barry K."/>
            <person name="Grigoriev I.V."/>
            <person name="Stajich J.E."/>
            <person name="Kennedy P.G."/>
        </authorList>
    </citation>
    <scope>NUCLEOTIDE SEQUENCE</scope>
    <source>
        <strain evidence="2">FC203</strain>
    </source>
</reference>